<comment type="catalytic activity">
    <reaction evidence="8">
        <text>(6S)-5,6,7,8-tetrahydrofolate + NADP(+) = 7,8-dihydrofolate + NADPH + H(+)</text>
        <dbReference type="Rhea" id="RHEA:15009"/>
        <dbReference type="ChEBI" id="CHEBI:15378"/>
        <dbReference type="ChEBI" id="CHEBI:57451"/>
        <dbReference type="ChEBI" id="CHEBI:57453"/>
        <dbReference type="ChEBI" id="CHEBI:57783"/>
        <dbReference type="ChEBI" id="CHEBI:58349"/>
        <dbReference type="EC" id="1.5.1.3"/>
    </reaction>
</comment>
<sequence>MGRNRVIGRNNDIPWRLPAEQLYFKAVTMGHTVVSGRKNFESMKRPLPGRRNVVMTRDPAFAADGCEIVRSVEDVLERYVQDGRSPLFIIGGEQLYRLFLPLADTIYLTVIDEEFEGDTFFPEFDSALWEETSRRTERRDERNPHDRDYVVYRLRR</sequence>
<comment type="function">
    <text evidence="7 8">Key enzyme in folate metabolism. Catalyzes an essential reaction for de novo glycine and purine synthesis, and for DNA precursor synthesis.</text>
</comment>
<gene>
    <name evidence="11" type="ORF">DLM86_21590</name>
</gene>
<dbReference type="OrthoDB" id="9804315at2"/>
<evidence type="ECO:0000259" key="10">
    <source>
        <dbReference type="PROSITE" id="PS51330"/>
    </source>
</evidence>
<reference evidence="11 12" key="1">
    <citation type="submission" date="2018-05" db="EMBL/GenBank/DDBJ databases">
        <title>Paenibacillus flagellatus sp. nov., isolated from selenium mineral soil.</title>
        <authorList>
            <person name="Dai X."/>
        </authorList>
    </citation>
    <scope>NUCLEOTIDE SEQUENCE [LARGE SCALE GENOMIC DNA]</scope>
    <source>
        <strain evidence="11 12">DXL2</strain>
    </source>
</reference>
<dbReference type="EC" id="1.5.1.3" evidence="3 8"/>
<evidence type="ECO:0000256" key="4">
    <source>
        <dbReference type="ARBA" id="ARBA00022563"/>
    </source>
</evidence>
<evidence type="ECO:0000256" key="3">
    <source>
        <dbReference type="ARBA" id="ARBA00012856"/>
    </source>
</evidence>
<name>A0A2V5JZA5_9BACL</name>
<keyword evidence="6 8" id="KW-0560">Oxidoreductase</keyword>
<dbReference type="InterPro" id="IPR001796">
    <property type="entry name" value="DHFR_dom"/>
</dbReference>
<dbReference type="PROSITE" id="PS51330">
    <property type="entry name" value="DHFR_2"/>
    <property type="match status" value="1"/>
</dbReference>
<evidence type="ECO:0000256" key="9">
    <source>
        <dbReference type="RuleBase" id="RU004474"/>
    </source>
</evidence>
<comment type="similarity">
    <text evidence="2 8 9">Belongs to the dihydrofolate reductase family.</text>
</comment>
<evidence type="ECO:0000313" key="11">
    <source>
        <dbReference type="EMBL" id="PYI52269.1"/>
    </source>
</evidence>
<dbReference type="GO" id="GO:0004146">
    <property type="term" value="F:dihydrofolate reductase activity"/>
    <property type="evidence" value="ECO:0007669"/>
    <property type="project" value="UniProtKB-EC"/>
</dbReference>
<proteinExistence type="inferred from homology"/>
<dbReference type="FunFam" id="3.40.430.10:FF:000001">
    <property type="entry name" value="Dihydrofolate reductase"/>
    <property type="match status" value="1"/>
</dbReference>
<keyword evidence="5 8" id="KW-0521">NADP</keyword>
<comment type="caution">
    <text evidence="11">The sequence shown here is derived from an EMBL/GenBank/DDBJ whole genome shotgun (WGS) entry which is preliminary data.</text>
</comment>
<evidence type="ECO:0000256" key="5">
    <source>
        <dbReference type="ARBA" id="ARBA00022857"/>
    </source>
</evidence>
<dbReference type="PANTHER" id="PTHR48069">
    <property type="entry name" value="DIHYDROFOLATE REDUCTASE"/>
    <property type="match status" value="1"/>
</dbReference>
<evidence type="ECO:0000313" key="12">
    <source>
        <dbReference type="Proteomes" id="UP000247476"/>
    </source>
</evidence>
<dbReference type="CDD" id="cd00209">
    <property type="entry name" value="DHFR"/>
    <property type="match status" value="1"/>
</dbReference>
<dbReference type="AlphaFoldDB" id="A0A2V5JZA5"/>
<dbReference type="SUPFAM" id="SSF53597">
    <property type="entry name" value="Dihydrofolate reductase-like"/>
    <property type="match status" value="1"/>
</dbReference>
<dbReference type="InterPro" id="IPR017925">
    <property type="entry name" value="DHFR_CS"/>
</dbReference>
<keyword evidence="12" id="KW-1185">Reference proteome</keyword>
<dbReference type="GO" id="GO:0005829">
    <property type="term" value="C:cytosol"/>
    <property type="evidence" value="ECO:0007669"/>
    <property type="project" value="TreeGrafter"/>
</dbReference>
<evidence type="ECO:0000256" key="8">
    <source>
        <dbReference type="PIRNR" id="PIRNR000194"/>
    </source>
</evidence>
<dbReference type="Pfam" id="PF00186">
    <property type="entry name" value="DHFR_1"/>
    <property type="match status" value="1"/>
</dbReference>
<dbReference type="InterPro" id="IPR012259">
    <property type="entry name" value="DHFR"/>
</dbReference>
<dbReference type="PIRSF" id="PIRSF000194">
    <property type="entry name" value="DHFR"/>
    <property type="match status" value="1"/>
</dbReference>
<keyword evidence="4 8" id="KW-0554">One-carbon metabolism</keyword>
<evidence type="ECO:0000256" key="1">
    <source>
        <dbReference type="ARBA" id="ARBA00004903"/>
    </source>
</evidence>
<protein>
    <recommendedName>
        <fullName evidence="3 8">Dihydrofolate reductase</fullName>
        <ecNumber evidence="3 8">1.5.1.3</ecNumber>
    </recommendedName>
</protein>
<organism evidence="11 12">
    <name type="scientific">Paenibacillus flagellatus</name>
    <dbReference type="NCBI Taxonomy" id="2211139"/>
    <lineage>
        <taxon>Bacteria</taxon>
        <taxon>Bacillati</taxon>
        <taxon>Bacillota</taxon>
        <taxon>Bacilli</taxon>
        <taxon>Bacillales</taxon>
        <taxon>Paenibacillaceae</taxon>
        <taxon>Paenibacillus</taxon>
    </lineage>
</organism>
<dbReference type="GO" id="GO:0006730">
    <property type="term" value="P:one-carbon metabolic process"/>
    <property type="evidence" value="ECO:0007669"/>
    <property type="project" value="UniProtKB-KW"/>
</dbReference>
<feature type="domain" description="DHFR" evidence="10">
    <location>
        <begin position="1"/>
        <end position="154"/>
    </location>
</feature>
<comment type="pathway">
    <text evidence="1 8">Cofactor biosynthesis; tetrahydrofolate biosynthesis; 5,6,7,8-tetrahydrofolate from 7,8-dihydrofolate: step 1/1.</text>
</comment>
<dbReference type="GO" id="GO:0046452">
    <property type="term" value="P:dihydrofolate metabolic process"/>
    <property type="evidence" value="ECO:0007669"/>
    <property type="project" value="TreeGrafter"/>
</dbReference>
<accession>A0A2V5JZA5</accession>
<dbReference type="PRINTS" id="PR00070">
    <property type="entry name" value="DHFR"/>
</dbReference>
<dbReference type="PANTHER" id="PTHR48069:SF3">
    <property type="entry name" value="DIHYDROFOLATE REDUCTASE"/>
    <property type="match status" value="1"/>
</dbReference>
<dbReference type="PROSITE" id="PS00075">
    <property type="entry name" value="DHFR_1"/>
    <property type="match status" value="1"/>
</dbReference>
<dbReference type="Gene3D" id="3.40.430.10">
    <property type="entry name" value="Dihydrofolate Reductase, subunit A"/>
    <property type="match status" value="1"/>
</dbReference>
<dbReference type="GO" id="GO:0070401">
    <property type="term" value="F:NADP+ binding"/>
    <property type="evidence" value="ECO:0007669"/>
    <property type="project" value="UniProtKB-ARBA"/>
</dbReference>
<evidence type="ECO:0000256" key="2">
    <source>
        <dbReference type="ARBA" id="ARBA00009539"/>
    </source>
</evidence>
<evidence type="ECO:0000256" key="7">
    <source>
        <dbReference type="ARBA" id="ARBA00025067"/>
    </source>
</evidence>
<dbReference type="EMBL" id="QJVJ01000010">
    <property type="protein sequence ID" value="PYI52269.1"/>
    <property type="molecule type" value="Genomic_DNA"/>
</dbReference>
<evidence type="ECO:0000256" key="6">
    <source>
        <dbReference type="ARBA" id="ARBA00023002"/>
    </source>
</evidence>
<dbReference type="UniPathway" id="UPA00077">
    <property type="reaction ID" value="UER00158"/>
</dbReference>
<dbReference type="Proteomes" id="UP000247476">
    <property type="component" value="Unassembled WGS sequence"/>
</dbReference>
<dbReference type="GO" id="GO:0046655">
    <property type="term" value="P:folic acid metabolic process"/>
    <property type="evidence" value="ECO:0007669"/>
    <property type="project" value="TreeGrafter"/>
</dbReference>
<dbReference type="InterPro" id="IPR024072">
    <property type="entry name" value="DHFR-like_dom_sf"/>
</dbReference>
<dbReference type="GO" id="GO:0046654">
    <property type="term" value="P:tetrahydrofolate biosynthetic process"/>
    <property type="evidence" value="ECO:0007669"/>
    <property type="project" value="UniProtKB-UniPathway"/>
</dbReference>